<organism evidence="2 3">
    <name type="scientific">Hymenobacter tibetensis</name>
    <dbReference type="NCBI Taxonomy" id="497967"/>
    <lineage>
        <taxon>Bacteria</taxon>
        <taxon>Pseudomonadati</taxon>
        <taxon>Bacteroidota</taxon>
        <taxon>Cytophagia</taxon>
        <taxon>Cytophagales</taxon>
        <taxon>Hymenobacteraceae</taxon>
        <taxon>Hymenobacter</taxon>
    </lineage>
</organism>
<keyword evidence="3" id="KW-1185">Reference proteome</keyword>
<protein>
    <submittedName>
        <fullName evidence="2">Uncharacterized protein</fullName>
    </submittedName>
</protein>
<keyword evidence="1" id="KW-0732">Signal</keyword>
<feature type="chain" id="PRO_5047036452" evidence="1">
    <location>
        <begin position="24"/>
        <end position="122"/>
    </location>
</feature>
<evidence type="ECO:0000313" key="3">
    <source>
        <dbReference type="Proteomes" id="UP000831113"/>
    </source>
</evidence>
<sequence>MPDSCKVMLVVGAMLFVGSSAHAQKLPIPGQKNPDWSLQKTREVQSAVLLNKQPVPPPMPNGMQEGSNYYEDGKLKIIYEPSLGIRYNMSAIQRGVVRVQNLRTGTVYTYVRKGVVAPYNQK</sequence>
<gene>
    <name evidence="2" type="ORF">MTX78_04125</name>
</gene>
<accession>A0ABY4D0C5</accession>
<evidence type="ECO:0000313" key="2">
    <source>
        <dbReference type="EMBL" id="UOG75787.1"/>
    </source>
</evidence>
<reference evidence="2 3" key="1">
    <citation type="submission" date="2022-03" db="EMBL/GenBank/DDBJ databases">
        <title>Hymenobactersp. isolated from the air.</title>
        <authorList>
            <person name="Won M."/>
            <person name="Kwon S.-W."/>
        </authorList>
    </citation>
    <scope>NUCLEOTIDE SEQUENCE [LARGE SCALE GENOMIC DNA]</scope>
    <source>
        <strain evidence="2 3">KACC 21982</strain>
    </source>
</reference>
<name>A0ABY4D0C5_9BACT</name>
<dbReference type="EMBL" id="CP094669">
    <property type="protein sequence ID" value="UOG75787.1"/>
    <property type="molecule type" value="Genomic_DNA"/>
</dbReference>
<proteinExistence type="predicted"/>
<evidence type="ECO:0000256" key="1">
    <source>
        <dbReference type="SAM" id="SignalP"/>
    </source>
</evidence>
<dbReference type="Proteomes" id="UP000831113">
    <property type="component" value="Chromosome"/>
</dbReference>
<feature type="signal peptide" evidence="1">
    <location>
        <begin position="1"/>
        <end position="23"/>
    </location>
</feature>
<dbReference type="RefSeq" id="WP_243800163.1">
    <property type="nucleotide sequence ID" value="NZ_CP094669.1"/>
</dbReference>